<proteinExistence type="predicted"/>
<keyword evidence="2" id="KW-1185">Reference proteome</keyword>
<sequence length="136" mass="15355">MSSLANGGYAAPAPQGTIASVQPVSAKARGWNRDWRYLYASIFISMIGFIVRSFFRIVEYSQGYDGYLRRHEGYFYLLDALPLLIPLAIWVLIWAPQYIGTNPKSITRADEIAQAQSRYSDQSMMEVGKPYGGKPY</sequence>
<name>A0ACC2VRR6_9TREE</name>
<dbReference type="Proteomes" id="UP001227268">
    <property type="component" value="Unassembled WGS sequence"/>
</dbReference>
<protein>
    <submittedName>
        <fullName evidence="1">Uncharacterized protein</fullName>
    </submittedName>
</protein>
<gene>
    <name evidence="1" type="ORF">QFC21_003203</name>
</gene>
<comment type="caution">
    <text evidence="1">The sequence shown here is derived from an EMBL/GenBank/DDBJ whole genome shotgun (WGS) entry which is preliminary data.</text>
</comment>
<organism evidence="1 2">
    <name type="scientific">Naganishia friedmannii</name>
    <dbReference type="NCBI Taxonomy" id="89922"/>
    <lineage>
        <taxon>Eukaryota</taxon>
        <taxon>Fungi</taxon>
        <taxon>Dikarya</taxon>
        <taxon>Basidiomycota</taxon>
        <taxon>Agaricomycotina</taxon>
        <taxon>Tremellomycetes</taxon>
        <taxon>Filobasidiales</taxon>
        <taxon>Filobasidiaceae</taxon>
        <taxon>Naganishia</taxon>
    </lineage>
</organism>
<dbReference type="EMBL" id="JASBWT010000009">
    <property type="protein sequence ID" value="KAJ9101863.1"/>
    <property type="molecule type" value="Genomic_DNA"/>
</dbReference>
<reference evidence="1" key="1">
    <citation type="submission" date="2023-04" db="EMBL/GenBank/DDBJ databases">
        <title>Draft Genome sequencing of Naganishia species isolated from polar environments using Oxford Nanopore Technology.</title>
        <authorList>
            <person name="Leo P."/>
            <person name="Venkateswaran K."/>
        </authorList>
    </citation>
    <scope>NUCLEOTIDE SEQUENCE</scope>
    <source>
        <strain evidence="1">MNA-CCFEE 5423</strain>
    </source>
</reference>
<evidence type="ECO:0000313" key="2">
    <source>
        <dbReference type="Proteomes" id="UP001227268"/>
    </source>
</evidence>
<accession>A0ACC2VRR6</accession>
<evidence type="ECO:0000313" key="1">
    <source>
        <dbReference type="EMBL" id="KAJ9101863.1"/>
    </source>
</evidence>